<dbReference type="VEuPathDB" id="FungiDB:T551_03012"/>
<keyword evidence="2" id="KW-1185">Reference proteome</keyword>
<evidence type="ECO:0000313" key="1">
    <source>
        <dbReference type="EMBL" id="KTW27513.1"/>
    </source>
</evidence>
<dbReference type="RefSeq" id="XP_018228483.1">
    <property type="nucleotide sequence ID" value="XM_018375275.1"/>
</dbReference>
<dbReference type="Proteomes" id="UP000053447">
    <property type="component" value="Unassembled WGS sequence"/>
</dbReference>
<protein>
    <submittedName>
        <fullName evidence="1">Uncharacterized protein</fullName>
    </submittedName>
</protein>
<dbReference type="GeneID" id="28941530"/>
<reference evidence="2" key="1">
    <citation type="journal article" date="2016" name="Nat. Commun.">
        <title>Genome analysis of three Pneumocystis species reveals adaptation mechanisms to life exclusively in mammalian hosts.</title>
        <authorList>
            <person name="Ma L."/>
            <person name="Chen Z."/>
            <person name="Huang D.W."/>
            <person name="Kutty G."/>
            <person name="Ishihara M."/>
            <person name="Wang H."/>
            <person name="Abouelleil A."/>
            <person name="Bishop L."/>
            <person name="Davey E."/>
            <person name="Deng R."/>
            <person name="Deng X."/>
            <person name="Fan L."/>
            <person name="Fantoni G."/>
            <person name="Fitzgerald M."/>
            <person name="Gogineni E."/>
            <person name="Goldberg J.M."/>
            <person name="Handley G."/>
            <person name="Hu X."/>
            <person name="Huber C."/>
            <person name="Jiao X."/>
            <person name="Jones K."/>
            <person name="Levin J.Z."/>
            <person name="Liu Y."/>
            <person name="Macdonald P."/>
            <person name="Melnikov A."/>
            <person name="Raley C."/>
            <person name="Sassi M."/>
            <person name="Sherman B.T."/>
            <person name="Song X."/>
            <person name="Sykes S."/>
            <person name="Tran B."/>
            <person name="Walsh L."/>
            <person name="Xia Y."/>
            <person name="Yang J."/>
            <person name="Young S."/>
            <person name="Zeng Q."/>
            <person name="Zheng X."/>
            <person name="Stephens R."/>
            <person name="Nusbaum C."/>
            <person name="Birren B.W."/>
            <person name="Azadi P."/>
            <person name="Lempicki R.A."/>
            <person name="Cuomo C.A."/>
            <person name="Kovacs J.A."/>
        </authorList>
    </citation>
    <scope>NUCLEOTIDE SEQUENCE [LARGE SCALE GENOMIC DNA]</scope>
    <source>
        <strain evidence="2">RU7</strain>
    </source>
</reference>
<comment type="caution">
    <text evidence="1">The sequence shown here is derived from an EMBL/GenBank/DDBJ whole genome shotgun (WGS) entry which is preliminary data.</text>
</comment>
<organism evidence="1 2">
    <name type="scientific">Pneumocystis jirovecii (strain RU7)</name>
    <name type="common">Human pneumocystis pneumonia agent</name>
    <dbReference type="NCBI Taxonomy" id="1408657"/>
    <lineage>
        <taxon>Eukaryota</taxon>
        <taxon>Fungi</taxon>
        <taxon>Dikarya</taxon>
        <taxon>Ascomycota</taxon>
        <taxon>Taphrinomycotina</taxon>
        <taxon>Pneumocystomycetes</taxon>
        <taxon>Pneumocystaceae</taxon>
        <taxon>Pneumocystis</taxon>
    </lineage>
</organism>
<dbReference type="AlphaFoldDB" id="A0A0W4ZGM4"/>
<dbReference type="EMBL" id="LFWA01000014">
    <property type="protein sequence ID" value="KTW27513.1"/>
    <property type="molecule type" value="Genomic_DNA"/>
</dbReference>
<proteinExistence type="predicted"/>
<accession>A0A0W4ZGM4</accession>
<gene>
    <name evidence="1" type="ORF">T551_03012</name>
</gene>
<name>A0A0W4ZGM4_PNEJ7</name>
<sequence length="253" mass="30021">MNTILNLIQRITNFEISRNEKSFFEEMAICEKKLENFPHTQDLFKTMCFFLQKVLEVEKIDEIHEKLNIMRRSISSSNCIIKKVLNEMDQLHELQKNIDNSFSQAGKVLWKSLKNLDSAVSQLLKKKSINEYEKWKSSIQSDFDVYKKMKLDELEKKKLDYDIQLRKFVQERIQFKNMELGSLCLRKKDKISKDLEEELGNIELPIISSDLESFFEEIEELDTTNLIISEKDSQKKYNAIIDIIEDEDFNLPE</sequence>
<dbReference type="OrthoDB" id="5391397at2759"/>
<evidence type="ECO:0000313" key="2">
    <source>
        <dbReference type="Proteomes" id="UP000053447"/>
    </source>
</evidence>